<organism evidence="9 10">
    <name type="scientific">candidate division KD3-62 bacterium DG_56</name>
    <dbReference type="NCBI Taxonomy" id="1704032"/>
    <lineage>
        <taxon>Bacteria</taxon>
        <taxon>candidate division KD3-62</taxon>
    </lineage>
</organism>
<protein>
    <recommendedName>
        <fullName evidence="6 7">Small ribosomal subunit protein uS8</fullName>
    </recommendedName>
</protein>
<evidence type="ECO:0000256" key="6">
    <source>
        <dbReference type="ARBA" id="ARBA00035258"/>
    </source>
</evidence>
<dbReference type="PROSITE" id="PS00053">
    <property type="entry name" value="RIBOSOMAL_S8"/>
    <property type="match status" value="1"/>
</dbReference>
<dbReference type="InterPro" id="IPR035987">
    <property type="entry name" value="Ribosomal_uS8_sf"/>
</dbReference>
<dbReference type="GO" id="GO:0005737">
    <property type="term" value="C:cytoplasm"/>
    <property type="evidence" value="ECO:0007669"/>
    <property type="project" value="UniProtKB-ARBA"/>
</dbReference>
<dbReference type="HAMAP" id="MF_01302_B">
    <property type="entry name" value="Ribosomal_uS8_B"/>
    <property type="match status" value="1"/>
</dbReference>
<keyword evidence="4 7" id="KW-0689">Ribosomal protein</keyword>
<comment type="similarity">
    <text evidence="1 7 8">Belongs to the universal ribosomal protein uS8 family.</text>
</comment>
<dbReference type="InterPro" id="IPR047863">
    <property type="entry name" value="Ribosomal_uS8_CS"/>
</dbReference>
<dbReference type="FunFam" id="3.30.1370.30:FF:000002">
    <property type="entry name" value="30S ribosomal protein S8"/>
    <property type="match status" value="1"/>
</dbReference>
<evidence type="ECO:0000256" key="8">
    <source>
        <dbReference type="RuleBase" id="RU003660"/>
    </source>
</evidence>
<dbReference type="EMBL" id="LIZY01000011">
    <property type="protein sequence ID" value="KPJ64702.1"/>
    <property type="molecule type" value="Genomic_DNA"/>
</dbReference>
<evidence type="ECO:0000256" key="7">
    <source>
        <dbReference type="HAMAP-Rule" id="MF_01302"/>
    </source>
</evidence>
<dbReference type="GO" id="GO:0019843">
    <property type="term" value="F:rRNA binding"/>
    <property type="evidence" value="ECO:0007669"/>
    <property type="project" value="UniProtKB-UniRule"/>
</dbReference>
<dbReference type="GO" id="GO:0006412">
    <property type="term" value="P:translation"/>
    <property type="evidence" value="ECO:0007669"/>
    <property type="project" value="UniProtKB-UniRule"/>
</dbReference>
<dbReference type="PATRIC" id="fig|1704032.3.peg.1041"/>
<keyword evidence="2 7" id="KW-0699">rRNA-binding</keyword>
<dbReference type="Gene3D" id="3.30.1370.30">
    <property type="match status" value="1"/>
</dbReference>
<dbReference type="Pfam" id="PF00410">
    <property type="entry name" value="Ribosomal_S8"/>
    <property type="match status" value="1"/>
</dbReference>
<dbReference type="PANTHER" id="PTHR11758">
    <property type="entry name" value="40S RIBOSOMAL PROTEIN S15A"/>
    <property type="match status" value="1"/>
</dbReference>
<keyword evidence="3 7" id="KW-0694">RNA-binding</keyword>
<dbReference type="NCBIfam" id="NF001109">
    <property type="entry name" value="PRK00136.1"/>
    <property type="match status" value="1"/>
</dbReference>
<evidence type="ECO:0000256" key="1">
    <source>
        <dbReference type="ARBA" id="ARBA00006471"/>
    </source>
</evidence>
<name>A0A0S7XQF4_9BACT</name>
<evidence type="ECO:0000313" key="9">
    <source>
        <dbReference type="EMBL" id="KPJ64702.1"/>
    </source>
</evidence>
<evidence type="ECO:0000256" key="4">
    <source>
        <dbReference type="ARBA" id="ARBA00022980"/>
    </source>
</evidence>
<dbReference type="Proteomes" id="UP000052020">
    <property type="component" value="Unassembled WGS sequence"/>
</dbReference>
<sequence>MPTTDPLADLLARIRNGLHAKLDQISVPASRIKLEIARILKSEGYLQKYEMIDDNKQGTLRLTLRYGPKRDPIVRGLKRISRPGLRVYVGVDEIPRIMGGMGTVVLSTSQGLLTGREARRRRIGGEVICAVW</sequence>
<dbReference type="GO" id="GO:0003735">
    <property type="term" value="F:structural constituent of ribosome"/>
    <property type="evidence" value="ECO:0007669"/>
    <property type="project" value="InterPro"/>
</dbReference>
<dbReference type="Gene3D" id="3.30.1490.10">
    <property type="match status" value="1"/>
</dbReference>
<comment type="subunit">
    <text evidence="7">Part of the 30S ribosomal subunit. Contacts proteins S5 and S12.</text>
</comment>
<dbReference type="GO" id="GO:0005840">
    <property type="term" value="C:ribosome"/>
    <property type="evidence" value="ECO:0007669"/>
    <property type="project" value="UniProtKB-KW"/>
</dbReference>
<evidence type="ECO:0000313" key="10">
    <source>
        <dbReference type="Proteomes" id="UP000052020"/>
    </source>
</evidence>
<comment type="caution">
    <text evidence="9">The sequence shown here is derived from an EMBL/GenBank/DDBJ whole genome shotgun (WGS) entry which is preliminary data.</text>
</comment>
<dbReference type="SUPFAM" id="SSF56047">
    <property type="entry name" value="Ribosomal protein S8"/>
    <property type="match status" value="1"/>
</dbReference>
<reference evidence="9 10" key="1">
    <citation type="journal article" date="2015" name="Microbiome">
        <title>Genomic resolution of linkages in carbon, nitrogen, and sulfur cycling among widespread estuary sediment bacteria.</title>
        <authorList>
            <person name="Baker B.J."/>
            <person name="Lazar C.S."/>
            <person name="Teske A.P."/>
            <person name="Dick G.J."/>
        </authorList>
    </citation>
    <scope>NUCLEOTIDE SEQUENCE [LARGE SCALE GENOMIC DNA]</scope>
    <source>
        <strain evidence="9">DG_56</strain>
    </source>
</reference>
<evidence type="ECO:0000256" key="3">
    <source>
        <dbReference type="ARBA" id="ARBA00022884"/>
    </source>
</evidence>
<gene>
    <name evidence="7" type="primary">rpsH</name>
    <name evidence="9" type="ORF">AMK68_00810</name>
</gene>
<accession>A0A0S7XQF4</accession>
<evidence type="ECO:0000256" key="5">
    <source>
        <dbReference type="ARBA" id="ARBA00023274"/>
    </source>
</evidence>
<dbReference type="AlphaFoldDB" id="A0A0S7XQF4"/>
<dbReference type="GO" id="GO:1990904">
    <property type="term" value="C:ribonucleoprotein complex"/>
    <property type="evidence" value="ECO:0007669"/>
    <property type="project" value="UniProtKB-KW"/>
</dbReference>
<dbReference type="InterPro" id="IPR000630">
    <property type="entry name" value="Ribosomal_uS8"/>
</dbReference>
<dbReference type="FunFam" id="3.30.1490.10:FF:000001">
    <property type="entry name" value="30S ribosomal protein S8"/>
    <property type="match status" value="1"/>
</dbReference>
<evidence type="ECO:0000256" key="2">
    <source>
        <dbReference type="ARBA" id="ARBA00022730"/>
    </source>
</evidence>
<comment type="function">
    <text evidence="7">One of the primary rRNA binding proteins, it binds directly to 16S rRNA central domain where it helps coordinate assembly of the platform of the 30S subunit.</text>
</comment>
<proteinExistence type="inferred from homology"/>
<keyword evidence="5 7" id="KW-0687">Ribonucleoprotein</keyword>